<dbReference type="AlphaFoldDB" id="A0AAX1M575"/>
<dbReference type="RefSeq" id="WP_075630752.1">
    <property type="nucleotide sequence ID" value="NZ_CP049090.1"/>
</dbReference>
<proteinExistence type="predicted"/>
<evidence type="ECO:0000313" key="2">
    <source>
        <dbReference type="Proteomes" id="UP000662736"/>
    </source>
</evidence>
<organism evidence="1 2">
    <name type="scientific">Glaesserella parasuis</name>
    <name type="common">Haemophilus parasuis</name>
    <dbReference type="NCBI Taxonomy" id="738"/>
    <lineage>
        <taxon>Bacteria</taxon>
        <taxon>Pseudomonadati</taxon>
        <taxon>Pseudomonadota</taxon>
        <taxon>Gammaproteobacteria</taxon>
        <taxon>Pasteurellales</taxon>
        <taxon>Pasteurellaceae</taxon>
        <taxon>Glaesserella</taxon>
    </lineage>
</organism>
<name>A0AAX1M575_GLAPU</name>
<gene>
    <name evidence="1" type="ORF">J1G54_11370</name>
</gene>
<dbReference type="Proteomes" id="UP000662736">
    <property type="component" value="Chromosome"/>
</dbReference>
<protein>
    <submittedName>
        <fullName evidence="1">Uncharacterized protein</fullName>
    </submittedName>
</protein>
<accession>A0AAX1M575</accession>
<reference evidence="1" key="1">
    <citation type="submission" date="2021-03" db="EMBL/GenBank/DDBJ databases">
        <title>Characterization of a novel Integrative Conjugative Element in Glaesserella parasuis.</title>
        <authorList>
            <person name="Hu G."/>
            <person name="Sun H."/>
        </authorList>
    </citation>
    <scope>NUCLEOTIDE SEQUENCE</scope>
    <source>
        <strain evidence="1">GHP1807</strain>
    </source>
</reference>
<dbReference type="EMBL" id="CP071491">
    <property type="protein sequence ID" value="QSX16891.1"/>
    <property type="molecule type" value="Genomic_DNA"/>
</dbReference>
<sequence length="240" mass="28134">MTEHNHRFIDKLRQNIKYIELVDIVKLSKVIAKFEEQSGIEVLSILEHIAINLVNNKAWACYPEGSDDIFRLNNKYYLKYLGASIFDEEWKDDILACPKSIYLKVDDLRGIIGDDIFRYLNECEIIHVKETDFELAQKERIEFEKYIEKQKLDQATQPPTVGNSKNYNPTERETHLQIIYGLVEKLTKKDINYSKYQRGNNINKSAIARDLADEVQGLFINPRDTEGFRNRLTKILKEAE</sequence>
<evidence type="ECO:0000313" key="1">
    <source>
        <dbReference type="EMBL" id="QSX16891.1"/>
    </source>
</evidence>